<organism evidence="5 6">
    <name type="scientific">Paenibacillus amylolyticus</name>
    <dbReference type="NCBI Taxonomy" id="1451"/>
    <lineage>
        <taxon>Bacteria</taxon>
        <taxon>Bacillati</taxon>
        <taxon>Bacillota</taxon>
        <taxon>Bacilli</taxon>
        <taxon>Bacillales</taxon>
        <taxon>Paenibacillaceae</taxon>
        <taxon>Paenibacillus</taxon>
    </lineage>
</organism>
<name>A0AAP5LK72_PAEAM</name>
<keyword evidence="2 5" id="KW-0238">DNA-binding</keyword>
<evidence type="ECO:0000259" key="4">
    <source>
        <dbReference type="PROSITE" id="PS01124"/>
    </source>
</evidence>
<evidence type="ECO:0000313" key="6">
    <source>
        <dbReference type="Proteomes" id="UP001254832"/>
    </source>
</evidence>
<comment type="caution">
    <text evidence="5">The sequence shown here is derived from an EMBL/GenBank/DDBJ whole genome shotgun (WGS) entry which is preliminary data.</text>
</comment>
<dbReference type="InterPro" id="IPR011051">
    <property type="entry name" value="RmlC_Cupin_sf"/>
</dbReference>
<proteinExistence type="predicted"/>
<evidence type="ECO:0000256" key="1">
    <source>
        <dbReference type="ARBA" id="ARBA00023015"/>
    </source>
</evidence>
<dbReference type="EMBL" id="JAVDTR010000001">
    <property type="protein sequence ID" value="MDR6721671.1"/>
    <property type="molecule type" value="Genomic_DNA"/>
</dbReference>
<dbReference type="PANTHER" id="PTHR43280">
    <property type="entry name" value="ARAC-FAMILY TRANSCRIPTIONAL REGULATOR"/>
    <property type="match status" value="1"/>
</dbReference>
<dbReference type="Pfam" id="PF12833">
    <property type="entry name" value="HTH_18"/>
    <property type="match status" value="1"/>
</dbReference>
<dbReference type="Gene3D" id="2.60.120.10">
    <property type="entry name" value="Jelly Rolls"/>
    <property type="match status" value="1"/>
</dbReference>
<reference evidence="5" key="1">
    <citation type="submission" date="2023-07" db="EMBL/GenBank/DDBJ databases">
        <title>Sorghum-associated microbial communities from plants grown in Nebraska, USA.</title>
        <authorList>
            <person name="Schachtman D."/>
        </authorList>
    </citation>
    <scope>NUCLEOTIDE SEQUENCE</scope>
    <source>
        <strain evidence="5">BE80</strain>
    </source>
</reference>
<keyword evidence="1" id="KW-0805">Transcription regulation</keyword>
<dbReference type="InterPro" id="IPR018062">
    <property type="entry name" value="HTH_AraC-typ_CS"/>
</dbReference>
<accession>A0AAP5LK72</accession>
<evidence type="ECO:0000313" key="5">
    <source>
        <dbReference type="EMBL" id="MDR6721671.1"/>
    </source>
</evidence>
<dbReference type="SUPFAM" id="SSF46689">
    <property type="entry name" value="Homeodomain-like"/>
    <property type="match status" value="1"/>
</dbReference>
<dbReference type="InterPro" id="IPR003313">
    <property type="entry name" value="AraC-bd"/>
</dbReference>
<keyword evidence="3" id="KW-0804">Transcription</keyword>
<dbReference type="Pfam" id="PF02311">
    <property type="entry name" value="AraC_binding"/>
    <property type="match status" value="1"/>
</dbReference>
<dbReference type="GO" id="GO:0003700">
    <property type="term" value="F:DNA-binding transcription factor activity"/>
    <property type="evidence" value="ECO:0007669"/>
    <property type="project" value="InterPro"/>
</dbReference>
<dbReference type="PROSITE" id="PS01124">
    <property type="entry name" value="HTH_ARAC_FAMILY_2"/>
    <property type="match status" value="1"/>
</dbReference>
<sequence>MTPQDLDTSLRALTPSEELYRQGIPSPKPLEFLYMFKDRKRVAKLLIKDHTELFTISPDIVVKKHSRFQSYPLHFHDWIEINYMYDGSCTQIINNNIYSLQKGQILLVDSDTVHRIEPLGESDILINIIIRKEYFNSNFFNRISADSPLSSFFINSITEGNAHDSFILFPSENSRRLPVFMNEFFCEWFDPCSRSGEMLDSLFSLIMMELIHVYENDSDKQDNRLKKSPIVPILRYIEENYKNCTLSSTAAHFNINANYLSSQLKKHTGMSFMGLLHQQKIRFAKTLLISSNMSVTEVANYVGYENVSFFYKKFNSICGCSPKEYRTI</sequence>
<protein>
    <submittedName>
        <fullName evidence="5">AraC-like DNA-binding protein/mannose-6-phosphate isomerase-like protein (Cupin superfamily)</fullName>
    </submittedName>
</protein>
<dbReference type="Proteomes" id="UP001254832">
    <property type="component" value="Unassembled WGS sequence"/>
</dbReference>
<dbReference type="PRINTS" id="PR00032">
    <property type="entry name" value="HTHARAC"/>
</dbReference>
<dbReference type="InterPro" id="IPR020449">
    <property type="entry name" value="Tscrpt_reg_AraC-type_HTH"/>
</dbReference>
<dbReference type="AlphaFoldDB" id="A0AAP5LK72"/>
<keyword evidence="5" id="KW-0413">Isomerase</keyword>
<dbReference type="InterPro" id="IPR014710">
    <property type="entry name" value="RmlC-like_jellyroll"/>
</dbReference>
<dbReference type="GO" id="GO:0043565">
    <property type="term" value="F:sequence-specific DNA binding"/>
    <property type="evidence" value="ECO:0007669"/>
    <property type="project" value="InterPro"/>
</dbReference>
<dbReference type="SUPFAM" id="SSF51182">
    <property type="entry name" value="RmlC-like cupins"/>
    <property type="match status" value="1"/>
</dbReference>
<feature type="domain" description="HTH araC/xylS-type" evidence="4">
    <location>
        <begin position="231"/>
        <end position="328"/>
    </location>
</feature>
<dbReference type="InterPro" id="IPR009057">
    <property type="entry name" value="Homeodomain-like_sf"/>
</dbReference>
<evidence type="ECO:0000256" key="2">
    <source>
        <dbReference type="ARBA" id="ARBA00023125"/>
    </source>
</evidence>
<dbReference type="PANTHER" id="PTHR43280:SF28">
    <property type="entry name" value="HTH-TYPE TRANSCRIPTIONAL ACTIVATOR RHAS"/>
    <property type="match status" value="1"/>
</dbReference>
<dbReference type="PROSITE" id="PS00041">
    <property type="entry name" value="HTH_ARAC_FAMILY_1"/>
    <property type="match status" value="1"/>
</dbReference>
<dbReference type="InterPro" id="IPR018060">
    <property type="entry name" value="HTH_AraC"/>
</dbReference>
<dbReference type="RefSeq" id="WP_310135712.1">
    <property type="nucleotide sequence ID" value="NZ_JAVDTR010000001.1"/>
</dbReference>
<evidence type="ECO:0000256" key="3">
    <source>
        <dbReference type="ARBA" id="ARBA00023163"/>
    </source>
</evidence>
<dbReference type="SMART" id="SM00342">
    <property type="entry name" value="HTH_ARAC"/>
    <property type="match status" value="1"/>
</dbReference>
<dbReference type="GO" id="GO:0016853">
    <property type="term" value="F:isomerase activity"/>
    <property type="evidence" value="ECO:0007669"/>
    <property type="project" value="UniProtKB-KW"/>
</dbReference>
<dbReference type="Gene3D" id="1.10.10.60">
    <property type="entry name" value="Homeodomain-like"/>
    <property type="match status" value="2"/>
</dbReference>
<gene>
    <name evidence="5" type="ORF">J2W91_000119</name>
</gene>